<evidence type="ECO:0000256" key="2">
    <source>
        <dbReference type="SAM" id="SignalP"/>
    </source>
</evidence>
<protein>
    <recommendedName>
        <fullName evidence="5">Secreted protein</fullName>
    </recommendedName>
</protein>
<feature type="compositionally biased region" description="Basic and acidic residues" evidence="1">
    <location>
        <begin position="43"/>
        <end position="58"/>
    </location>
</feature>
<proteinExistence type="predicted"/>
<evidence type="ECO:0000313" key="4">
    <source>
        <dbReference type="Proteomes" id="UP001168098"/>
    </source>
</evidence>
<name>A0AA38YXL0_VITRO</name>
<evidence type="ECO:0008006" key="5">
    <source>
        <dbReference type="Google" id="ProtNLM"/>
    </source>
</evidence>
<dbReference type="Proteomes" id="UP001168098">
    <property type="component" value="Unassembled WGS sequence"/>
</dbReference>
<dbReference type="EMBL" id="JARBHA010000016">
    <property type="protein sequence ID" value="KAJ9678358.1"/>
    <property type="molecule type" value="Genomic_DNA"/>
</dbReference>
<sequence length="82" mass="9410">MVCLLLLKILLMGRASVRSAKTAPFWTKAWWERESEETNMTGREFRRTGSKSDKDLRNNKKFPMRGTLVGPGGRFSFGKKKS</sequence>
<accession>A0AA38YXL0</accession>
<keyword evidence="2" id="KW-0732">Signal</keyword>
<comment type="caution">
    <text evidence="3">The sequence shown here is derived from an EMBL/GenBank/DDBJ whole genome shotgun (WGS) entry which is preliminary data.</text>
</comment>
<organism evidence="3 4">
    <name type="scientific">Vitis rotundifolia</name>
    <name type="common">Muscadine grape</name>
    <dbReference type="NCBI Taxonomy" id="103349"/>
    <lineage>
        <taxon>Eukaryota</taxon>
        <taxon>Viridiplantae</taxon>
        <taxon>Streptophyta</taxon>
        <taxon>Embryophyta</taxon>
        <taxon>Tracheophyta</taxon>
        <taxon>Spermatophyta</taxon>
        <taxon>Magnoliopsida</taxon>
        <taxon>eudicotyledons</taxon>
        <taxon>Gunneridae</taxon>
        <taxon>Pentapetalae</taxon>
        <taxon>rosids</taxon>
        <taxon>Vitales</taxon>
        <taxon>Vitaceae</taxon>
        <taxon>Viteae</taxon>
        <taxon>Vitis</taxon>
    </lineage>
</organism>
<evidence type="ECO:0000313" key="3">
    <source>
        <dbReference type="EMBL" id="KAJ9678358.1"/>
    </source>
</evidence>
<gene>
    <name evidence="3" type="ORF">PVL29_020510</name>
</gene>
<feature type="chain" id="PRO_5041346939" description="Secreted protein" evidence="2">
    <location>
        <begin position="20"/>
        <end position="82"/>
    </location>
</feature>
<reference evidence="3 4" key="1">
    <citation type="journal article" date="2023" name="BMC Biotechnol.">
        <title>Vitis rotundifolia cv Carlos genome sequencing.</title>
        <authorList>
            <person name="Huff M."/>
            <person name="Hulse-Kemp A."/>
            <person name="Scheffler B."/>
            <person name="Youngblood R."/>
            <person name="Simpson S."/>
            <person name="Babiker E."/>
            <person name="Staton M."/>
        </authorList>
    </citation>
    <scope>NUCLEOTIDE SEQUENCE [LARGE SCALE GENOMIC DNA]</scope>
    <source>
        <tissue evidence="3">Leaf</tissue>
    </source>
</reference>
<feature type="region of interest" description="Disordered" evidence="1">
    <location>
        <begin position="36"/>
        <end position="82"/>
    </location>
</feature>
<evidence type="ECO:0000256" key="1">
    <source>
        <dbReference type="SAM" id="MobiDB-lite"/>
    </source>
</evidence>
<keyword evidence="4" id="KW-1185">Reference proteome</keyword>
<dbReference type="AlphaFoldDB" id="A0AA38YXL0"/>
<feature type="signal peptide" evidence="2">
    <location>
        <begin position="1"/>
        <end position="19"/>
    </location>
</feature>